<comment type="subcellular location">
    <subcellularLocation>
        <location evidence="7 8">Cytoplasm</location>
    </subcellularLocation>
</comment>
<gene>
    <name evidence="7" type="primary">tpiA</name>
    <name evidence="9" type="ORF">SAMN02745150_00315</name>
</gene>
<dbReference type="HAMAP" id="MF_00147_B">
    <property type="entry name" value="TIM_B"/>
    <property type="match status" value="1"/>
</dbReference>
<dbReference type="CDD" id="cd00311">
    <property type="entry name" value="TIM"/>
    <property type="match status" value="1"/>
</dbReference>
<dbReference type="FunFam" id="3.20.20.70:FF:000016">
    <property type="entry name" value="Triosephosphate isomerase"/>
    <property type="match status" value="1"/>
</dbReference>
<comment type="function">
    <text evidence="7">Involved in the gluconeogenesis. Catalyzes stereospecifically the conversion of dihydroxyacetone phosphate (DHAP) to D-glyceraldehyde-3-phosphate (G3P).</text>
</comment>
<feature type="binding site" evidence="7">
    <location>
        <begin position="234"/>
        <end position="235"/>
    </location>
    <ligand>
        <name>substrate</name>
    </ligand>
</feature>
<evidence type="ECO:0000256" key="5">
    <source>
        <dbReference type="ARBA" id="ARBA00023152"/>
    </source>
</evidence>
<dbReference type="AlphaFoldDB" id="A0A1I1D556"/>
<dbReference type="GO" id="GO:0046166">
    <property type="term" value="P:glyceraldehyde-3-phosphate biosynthetic process"/>
    <property type="evidence" value="ECO:0007669"/>
    <property type="project" value="TreeGrafter"/>
</dbReference>
<evidence type="ECO:0000256" key="4">
    <source>
        <dbReference type="ARBA" id="ARBA00022490"/>
    </source>
</evidence>
<dbReference type="EMBL" id="FOKY01000001">
    <property type="protein sequence ID" value="SFB69944.1"/>
    <property type="molecule type" value="Genomic_DNA"/>
</dbReference>
<dbReference type="InterPro" id="IPR022896">
    <property type="entry name" value="TrioseP_Isoase_bac/euk"/>
</dbReference>
<comment type="pathway">
    <text evidence="1 7 8">Carbohydrate degradation; glycolysis; D-glyceraldehyde 3-phosphate from glycerone phosphate: step 1/1.</text>
</comment>
<dbReference type="NCBIfam" id="TIGR00419">
    <property type="entry name" value="tim"/>
    <property type="match status" value="1"/>
</dbReference>
<evidence type="ECO:0000256" key="2">
    <source>
        <dbReference type="ARBA" id="ARBA00007422"/>
    </source>
</evidence>
<dbReference type="PROSITE" id="PS00171">
    <property type="entry name" value="TIM_1"/>
    <property type="match status" value="1"/>
</dbReference>
<feature type="binding site" evidence="7">
    <location>
        <position position="173"/>
    </location>
    <ligand>
        <name>substrate</name>
    </ligand>
</feature>
<dbReference type="STRING" id="34097.SAMN02745150_00315"/>
<dbReference type="PROSITE" id="PS51440">
    <property type="entry name" value="TIM_2"/>
    <property type="match status" value="1"/>
</dbReference>
<dbReference type="Gene3D" id="3.20.20.70">
    <property type="entry name" value="Aldolase class I"/>
    <property type="match status" value="1"/>
</dbReference>
<keyword evidence="5 7" id="KW-0324">Glycolysis</keyword>
<dbReference type="GO" id="GO:0019563">
    <property type="term" value="P:glycerol catabolic process"/>
    <property type="evidence" value="ECO:0007669"/>
    <property type="project" value="TreeGrafter"/>
</dbReference>
<evidence type="ECO:0000313" key="10">
    <source>
        <dbReference type="Proteomes" id="UP000240042"/>
    </source>
</evidence>
<comment type="catalytic activity">
    <reaction evidence="7 8">
        <text>D-glyceraldehyde 3-phosphate = dihydroxyacetone phosphate</text>
        <dbReference type="Rhea" id="RHEA:18585"/>
        <dbReference type="ChEBI" id="CHEBI:57642"/>
        <dbReference type="ChEBI" id="CHEBI:59776"/>
        <dbReference type="EC" id="5.3.1.1"/>
    </reaction>
</comment>
<dbReference type="RefSeq" id="WP_092317671.1">
    <property type="nucleotide sequence ID" value="NZ_FOKY01000001.1"/>
</dbReference>
<feature type="binding site" evidence="7">
    <location>
        <position position="213"/>
    </location>
    <ligand>
        <name>substrate</name>
    </ligand>
</feature>
<evidence type="ECO:0000256" key="3">
    <source>
        <dbReference type="ARBA" id="ARBA00022432"/>
    </source>
</evidence>
<dbReference type="EC" id="5.3.1.1" evidence="7 8"/>
<evidence type="ECO:0000256" key="7">
    <source>
        <dbReference type="HAMAP-Rule" id="MF_00147"/>
    </source>
</evidence>
<proteinExistence type="inferred from homology"/>
<dbReference type="Pfam" id="PF00121">
    <property type="entry name" value="TIM"/>
    <property type="match status" value="1"/>
</dbReference>
<dbReference type="GO" id="GO:0006096">
    <property type="term" value="P:glycolytic process"/>
    <property type="evidence" value="ECO:0007669"/>
    <property type="project" value="UniProtKB-UniRule"/>
</dbReference>
<keyword evidence="10" id="KW-1185">Reference proteome</keyword>
<dbReference type="PANTHER" id="PTHR21139">
    <property type="entry name" value="TRIOSEPHOSPHATE ISOMERASE"/>
    <property type="match status" value="1"/>
</dbReference>
<feature type="binding site" evidence="7">
    <location>
        <begin position="9"/>
        <end position="11"/>
    </location>
    <ligand>
        <name>substrate</name>
    </ligand>
</feature>
<dbReference type="InterPro" id="IPR013785">
    <property type="entry name" value="Aldolase_TIM"/>
</dbReference>
<dbReference type="UniPathway" id="UPA00138"/>
<evidence type="ECO:0000256" key="6">
    <source>
        <dbReference type="ARBA" id="ARBA00023235"/>
    </source>
</evidence>
<keyword evidence="3 7" id="KW-0312">Gluconeogenesis</keyword>
<comment type="pathway">
    <text evidence="7 8">Carbohydrate biosynthesis; gluconeogenesis.</text>
</comment>
<dbReference type="InterPro" id="IPR020861">
    <property type="entry name" value="Triosephosphate_isomerase_AS"/>
</dbReference>
<dbReference type="GO" id="GO:0005829">
    <property type="term" value="C:cytosol"/>
    <property type="evidence" value="ECO:0007669"/>
    <property type="project" value="TreeGrafter"/>
</dbReference>
<keyword evidence="4 7" id="KW-0963">Cytoplasm</keyword>
<name>A0A1I1D556_BREAD</name>
<evidence type="ECO:0000256" key="1">
    <source>
        <dbReference type="ARBA" id="ARBA00004680"/>
    </source>
</evidence>
<dbReference type="InterPro" id="IPR000652">
    <property type="entry name" value="Triosephosphate_isomerase"/>
</dbReference>
<dbReference type="OrthoDB" id="9809429at2"/>
<feature type="active site" description="Electrophile" evidence="7">
    <location>
        <position position="95"/>
    </location>
</feature>
<dbReference type="Proteomes" id="UP000240042">
    <property type="component" value="Unassembled WGS sequence"/>
</dbReference>
<dbReference type="UniPathway" id="UPA00109">
    <property type="reaction ID" value="UER00189"/>
</dbReference>
<dbReference type="PANTHER" id="PTHR21139:SF42">
    <property type="entry name" value="TRIOSEPHOSPHATE ISOMERASE"/>
    <property type="match status" value="1"/>
</dbReference>
<evidence type="ECO:0000256" key="8">
    <source>
        <dbReference type="RuleBase" id="RU363013"/>
    </source>
</evidence>
<comment type="similarity">
    <text evidence="2 7 8">Belongs to the triosephosphate isomerase family.</text>
</comment>
<protein>
    <recommendedName>
        <fullName evidence="7 8">Triosephosphate isomerase</fullName>
        <shortName evidence="7">TIM</shortName>
        <shortName evidence="7">TPI</shortName>
        <ecNumber evidence="7 8">5.3.1.1</ecNumber>
    </recommendedName>
    <alternativeName>
        <fullName evidence="7">Triose-phosphate isomerase</fullName>
    </alternativeName>
</protein>
<feature type="active site" description="Proton acceptor" evidence="7">
    <location>
        <position position="167"/>
    </location>
</feature>
<keyword evidence="6 7" id="KW-0413">Isomerase</keyword>
<dbReference type="SUPFAM" id="SSF51351">
    <property type="entry name" value="Triosephosphate isomerase (TIM)"/>
    <property type="match status" value="1"/>
</dbReference>
<reference evidence="10" key="1">
    <citation type="submission" date="2016-10" db="EMBL/GenBank/DDBJ databases">
        <authorList>
            <person name="Varghese N."/>
            <person name="Submissions S."/>
        </authorList>
    </citation>
    <scope>NUCLEOTIDE SEQUENCE [LARGE SCALE GENOMIC DNA]</scope>
    <source>
        <strain evidence="10">ATCC 43811</strain>
    </source>
</reference>
<dbReference type="GO" id="GO:0006094">
    <property type="term" value="P:gluconeogenesis"/>
    <property type="evidence" value="ECO:0007669"/>
    <property type="project" value="UniProtKB-UniRule"/>
</dbReference>
<accession>A0A1I1D556</accession>
<sequence length="265" mass="29218">MKKYIIAGNWKMHKTINEGTEFIRELNAGITSNPHREILLCVPFTMLHAASETAQDTAVQIGAQNMYFEEKGAFTGEISPVMLKDAGINYTLIGHSERRTLFGETNEEINKKIKAALKFEIIPILCVGESLEERESGKLQSVLQTQIEKVLEGVSLTDAQKIIIAYEPVWAIGTGKTASAQDANQAHQMIRLILEKTHNTELAENMVILYGGSVKPDNINELMSMPDINGALVGGASLEVDSFTKIVNFTPRKSCGFDNAPCLYL</sequence>
<organism evidence="9 10">
    <name type="scientific">Brevinema andersonii</name>
    <dbReference type="NCBI Taxonomy" id="34097"/>
    <lineage>
        <taxon>Bacteria</taxon>
        <taxon>Pseudomonadati</taxon>
        <taxon>Spirochaetota</taxon>
        <taxon>Spirochaetia</taxon>
        <taxon>Brevinematales</taxon>
        <taxon>Brevinemataceae</taxon>
        <taxon>Brevinema</taxon>
    </lineage>
</organism>
<evidence type="ECO:0000313" key="9">
    <source>
        <dbReference type="EMBL" id="SFB69944.1"/>
    </source>
</evidence>
<dbReference type="GO" id="GO:0004807">
    <property type="term" value="F:triose-phosphate isomerase activity"/>
    <property type="evidence" value="ECO:0007669"/>
    <property type="project" value="UniProtKB-UniRule"/>
</dbReference>
<dbReference type="InterPro" id="IPR035990">
    <property type="entry name" value="TIM_sf"/>
</dbReference>
<comment type="subunit">
    <text evidence="7 8">Homodimer.</text>
</comment>